<evidence type="ECO:0000256" key="7">
    <source>
        <dbReference type="SAM" id="SignalP"/>
    </source>
</evidence>
<keyword evidence="1" id="KW-1003">Cell membrane</keyword>
<dbReference type="GeneID" id="90595366"/>
<evidence type="ECO:0000313" key="12">
    <source>
        <dbReference type="Proteomes" id="UP000029226"/>
    </source>
</evidence>
<sequence>MKSYKNIMILMMLTMLLSACGAYMNQPMGTQPARIGEATEVSKRLIALPEPSAPAVVGVYEFEDQTGQFKQSENGSTFSNAVTQGGTTILVKALEDSKWFTPIERENLGNLLQERNIILNTRKDYAARSNTQVKELDPLLYAGVLIEGGIVSYDTNVLTGGAGARYFGAGGSTKYRQDRVTVYLRAVSTKTGKIMKTVYVSKTIYSQAVDASLFRYVSFKRLLEAETGFTRNEPGQLAVKEAIEKAVEALIIEGIDAQLWYPKGGKPVADQMVAAYKEEKSVAENTDVYQRNMVNRRSKWRVDVGAGGTLINGDYPNAYYEYALTLGAQYNFSPYVGIHGSVHKFRLKNTDLFNREFAASELNVHLTMLPYDKFTPYVYGGGGLNHANWFEQNDLKVQAGLGLEYTLSPSIGVKLYADYNAVLSDDLDYIVAGQRDDHYLKFGLGVNIYLGGNEAKDNDEKRKMRKYRRTQRRIEKMKLRVQAEQEVAGDTLSRKRNNSNFPNP</sequence>
<evidence type="ECO:0000256" key="3">
    <source>
        <dbReference type="ARBA" id="ARBA00023136"/>
    </source>
</evidence>
<proteinExistence type="predicted"/>
<dbReference type="InterPro" id="IPR011250">
    <property type="entry name" value="OMP/PagP_B-barrel"/>
</dbReference>
<dbReference type="Proteomes" id="UP000029226">
    <property type="component" value="Unassembled WGS sequence"/>
</dbReference>
<keyword evidence="3" id="KW-0472">Membrane</keyword>
<dbReference type="AlphaFoldDB" id="A0A084JXB7"/>
<dbReference type="Proteomes" id="UP000029647">
    <property type="component" value="Unassembled WGS sequence"/>
</dbReference>
<accession>A0A084JXB7</accession>
<evidence type="ECO:0000256" key="6">
    <source>
        <dbReference type="SAM" id="MobiDB-lite"/>
    </source>
</evidence>
<dbReference type="RefSeq" id="WP_036581094.1">
    <property type="nucleotide sequence ID" value="NZ_CP136694.1"/>
</dbReference>
<evidence type="ECO:0000313" key="9">
    <source>
        <dbReference type="EMBL" id="GAL76158.1"/>
    </source>
</evidence>
<evidence type="ECO:0000313" key="11">
    <source>
        <dbReference type="Proteomes" id="UP000028531"/>
    </source>
</evidence>
<dbReference type="EMBL" id="JPJI01000026">
    <property type="protein sequence ID" value="KEZ93601.1"/>
    <property type="molecule type" value="Genomic_DNA"/>
</dbReference>
<reference evidence="10 11" key="2">
    <citation type="submission" date="2014-07" db="EMBL/GenBank/DDBJ databases">
        <title>Draft genome sequence of Nonlabens ulvanivorans, an ulvan degrading bacterium.</title>
        <authorList>
            <person name="Kopel M."/>
            <person name="Helbert W."/>
            <person name="Henrissat B."/>
            <person name="Doniger T."/>
            <person name="Banin E."/>
        </authorList>
    </citation>
    <scope>NUCLEOTIDE SEQUENCE [LARGE SCALE GENOMIC DNA]</scope>
    <source>
        <strain evidence="10 11">PLR</strain>
    </source>
</reference>
<organism evidence="10 11">
    <name type="scientific">Nonlabens ulvanivorans</name>
    <name type="common">Persicivirga ulvanivorans</name>
    <dbReference type="NCBI Taxonomy" id="906888"/>
    <lineage>
        <taxon>Bacteria</taxon>
        <taxon>Pseudomonadati</taxon>
        <taxon>Bacteroidota</taxon>
        <taxon>Flavobacteriia</taxon>
        <taxon>Flavobacteriales</taxon>
        <taxon>Flavobacteriaceae</taxon>
        <taxon>Nonlabens</taxon>
    </lineage>
</organism>
<keyword evidence="4" id="KW-0564">Palmitate</keyword>
<evidence type="ECO:0000313" key="13">
    <source>
        <dbReference type="Proteomes" id="UP000029647"/>
    </source>
</evidence>
<keyword evidence="5" id="KW-0449">Lipoprotein</keyword>
<comment type="caution">
    <text evidence="10">The sequence shown here is derived from an EMBL/GenBank/DDBJ whole genome shotgun (WGS) entry which is preliminary data.</text>
</comment>
<dbReference type="SUPFAM" id="SSF56925">
    <property type="entry name" value="OMPA-like"/>
    <property type="match status" value="1"/>
</dbReference>
<dbReference type="EMBL" id="BBMM01000002">
    <property type="protein sequence ID" value="GAK99570.1"/>
    <property type="molecule type" value="Genomic_DNA"/>
</dbReference>
<dbReference type="Gene3D" id="3.40.50.10610">
    <property type="entry name" value="ABC-type transport auxiliary lipoprotein component"/>
    <property type="match status" value="1"/>
</dbReference>
<gene>
    <name evidence="10" type="ORF">IL45_05190</name>
    <name evidence="9" type="ORF">JCM19275_2290</name>
    <name evidence="8" type="ORF">JCM19314_3615</name>
</gene>
<dbReference type="PANTHER" id="PTHR41164">
    <property type="entry name" value="CURLI PRODUCTION ASSEMBLY/TRANSPORT COMPONENT CSGG"/>
    <property type="match status" value="1"/>
</dbReference>
<feature type="region of interest" description="Disordered" evidence="6">
    <location>
        <begin position="481"/>
        <end position="504"/>
    </location>
</feature>
<dbReference type="EMBL" id="BBNT01000008">
    <property type="protein sequence ID" value="GAL76158.1"/>
    <property type="molecule type" value="Genomic_DNA"/>
</dbReference>
<evidence type="ECO:0000313" key="8">
    <source>
        <dbReference type="EMBL" id="GAK99570.1"/>
    </source>
</evidence>
<feature type="signal peptide" evidence="7">
    <location>
        <begin position="1"/>
        <end position="24"/>
    </location>
</feature>
<evidence type="ECO:0000256" key="1">
    <source>
        <dbReference type="ARBA" id="ARBA00022475"/>
    </source>
</evidence>
<dbReference type="Gene3D" id="2.40.160.20">
    <property type="match status" value="1"/>
</dbReference>
<dbReference type="InterPro" id="IPR005534">
    <property type="entry name" value="Curli_assmbl/transp-comp_CsgG"/>
</dbReference>
<dbReference type="OrthoDB" id="1110708at2"/>
<name>A0A084JXB7_NONUL</name>
<dbReference type="PROSITE" id="PS51257">
    <property type="entry name" value="PROKAR_LIPOPROTEIN"/>
    <property type="match status" value="1"/>
</dbReference>
<protein>
    <submittedName>
        <fullName evidence="8">Curli production assembly/transport component CsgG</fullName>
    </submittedName>
    <submittedName>
        <fullName evidence="10">Membrane protein</fullName>
    </submittedName>
</protein>
<dbReference type="Pfam" id="PF03783">
    <property type="entry name" value="CsgG"/>
    <property type="match status" value="1"/>
</dbReference>
<evidence type="ECO:0000313" key="10">
    <source>
        <dbReference type="EMBL" id="KEZ93601.1"/>
    </source>
</evidence>
<dbReference type="Proteomes" id="UP000028531">
    <property type="component" value="Unassembled WGS sequence"/>
</dbReference>
<dbReference type="PANTHER" id="PTHR41164:SF1">
    <property type="entry name" value="CURLI PRODUCTION ASSEMBLY_TRANSPORT COMPONENT CSGG"/>
    <property type="match status" value="1"/>
</dbReference>
<keyword evidence="2 7" id="KW-0732">Signal</keyword>
<evidence type="ECO:0000256" key="4">
    <source>
        <dbReference type="ARBA" id="ARBA00023139"/>
    </source>
</evidence>
<feature type="chain" id="PRO_5007379051" evidence="7">
    <location>
        <begin position="25"/>
        <end position="504"/>
    </location>
</feature>
<evidence type="ECO:0000256" key="5">
    <source>
        <dbReference type="ARBA" id="ARBA00023288"/>
    </source>
</evidence>
<evidence type="ECO:0000256" key="2">
    <source>
        <dbReference type="ARBA" id="ARBA00022729"/>
    </source>
</evidence>
<dbReference type="GO" id="GO:0030288">
    <property type="term" value="C:outer membrane-bounded periplasmic space"/>
    <property type="evidence" value="ECO:0007669"/>
    <property type="project" value="InterPro"/>
</dbReference>
<reference evidence="12 13" key="1">
    <citation type="journal article" date="2014" name="Genome Announc.">
        <title>Draft Genome Sequences of Marine Flavobacterium Nonlabens Strains NR17, NR24, NR27, NR32, NR33, and Ara13.</title>
        <authorList>
            <person name="Nakanishi M."/>
            <person name="Meirelles P."/>
            <person name="Suzuki R."/>
            <person name="Takatani N."/>
            <person name="Mino S."/>
            <person name="Suda W."/>
            <person name="Oshima K."/>
            <person name="Hattori M."/>
            <person name="Ohkuma M."/>
            <person name="Hosokawa M."/>
            <person name="Miyashita K."/>
            <person name="Thompson F.L."/>
            <person name="Niwa A."/>
            <person name="Sawabe T."/>
            <person name="Sawabe T."/>
        </authorList>
    </citation>
    <scope>NUCLEOTIDE SEQUENCE [LARGE SCALE GENOMIC DNA]</scope>
    <source>
        <strain evidence="9">JCM 19275</strain>
        <strain evidence="8">JCM 19314</strain>
        <strain evidence="13">JCM19275</strain>
        <strain evidence="12">JCM19314</strain>
    </source>
</reference>